<evidence type="ECO:0000256" key="10">
    <source>
        <dbReference type="ARBA" id="ARBA00060399"/>
    </source>
</evidence>
<evidence type="ECO:0000256" key="4">
    <source>
        <dbReference type="ARBA" id="ARBA00022679"/>
    </source>
</evidence>
<dbReference type="UniPathway" id="UPA00378"/>
<feature type="transmembrane region" description="Helical" evidence="11">
    <location>
        <begin position="34"/>
        <end position="52"/>
    </location>
</feature>
<dbReference type="InterPro" id="IPR038577">
    <property type="entry name" value="GT10-like_C_sf"/>
</dbReference>
<evidence type="ECO:0000256" key="5">
    <source>
        <dbReference type="ARBA" id="ARBA00022692"/>
    </source>
</evidence>
<dbReference type="GeneID" id="100890376"/>
<comment type="pathway">
    <text evidence="1">Protein modification; protein glycosylation.</text>
</comment>
<keyword evidence="3 11" id="KW-0328">Glycosyltransferase</keyword>
<dbReference type="FunFam" id="3.40.50.11660:FF:000002">
    <property type="entry name" value="Alpha-(1,3)-fucosyltransferase"/>
    <property type="match status" value="1"/>
</dbReference>
<evidence type="ECO:0000256" key="8">
    <source>
        <dbReference type="ARBA" id="ARBA00023136"/>
    </source>
</evidence>
<keyword evidence="11" id="KW-0333">Golgi apparatus</keyword>
<accession>A0A7M7GJ27</accession>
<feature type="domain" description="Fucosyltransferase C-terminal" evidence="12">
    <location>
        <begin position="242"/>
        <end position="403"/>
    </location>
</feature>
<dbReference type="Proteomes" id="UP000007110">
    <property type="component" value="Unassembled WGS sequence"/>
</dbReference>
<dbReference type="KEGG" id="spu:100890376"/>
<sequence>MIMMVGVRQVRSWLLRGDRFPTCYPTSTRYNIRLALLCLIIIWSTLLSGLVLHSKLVINQRGSSVESSSDQSILEQLTFKSNRTGTGQCVKSILLYGDLEGMRSWPELSKWVELMETSLRLEREVNLGCRTDNINCTIKLSLGTDLKRFRGKDAVIFGILPRALRGQIETLKNLEPEQNQTWFFYSTESPHRMTFWNQNLNITQLKYHKLISYHWDSHVQLSFGSYSYQPPANTSMSLPPQWSTKKHLIAWMNSNCNEVSWPRKPFLSRVRARLPVDEFGACGTKQCEPRHSSKCSKLIQSYKFLLILGNAECDGLIPADFWSLALANDVVPVIYGVPKADVAKVAPPSSFIHVSYFKTVKSLADYLLTIADDEKEYNKFFAWKRRSEIKLMYPVAPKLVCRTIPHMFDGTPQYLTTVGESSWFNGCRTRPNKNSLKPFSPDQQYKEYNHWTIWQSM</sequence>
<keyword evidence="8 11" id="KW-0472">Membrane</keyword>
<reference evidence="13" key="2">
    <citation type="submission" date="2021-01" db="UniProtKB">
        <authorList>
            <consortium name="EnsemblMetazoa"/>
        </authorList>
    </citation>
    <scope>IDENTIFICATION</scope>
</reference>
<evidence type="ECO:0000256" key="6">
    <source>
        <dbReference type="ARBA" id="ARBA00022968"/>
    </source>
</evidence>
<dbReference type="OMA" id="CRTIPHM"/>
<dbReference type="PANTHER" id="PTHR11929:SF145">
    <property type="entry name" value="ALPHA-(1,3)-FUCOSYLTRANSFERASE FUT-1"/>
    <property type="match status" value="1"/>
</dbReference>
<dbReference type="Pfam" id="PF00852">
    <property type="entry name" value="Glyco_transf_10"/>
    <property type="match status" value="1"/>
</dbReference>
<proteinExistence type="inferred from homology"/>
<evidence type="ECO:0000259" key="12">
    <source>
        <dbReference type="Pfam" id="PF00852"/>
    </source>
</evidence>
<keyword evidence="7 11" id="KW-1133">Transmembrane helix</keyword>
<dbReference type="SUPFAM" id="SSF53756">
    <property type="entry name" value="UDP-Glycosyltransferase/glycogen phosphorylase"/>
    <property type="match status" value="1"/>
</dbReference>
<evidence type="ECO:0000256" key="2">
    <source>
        <dbReference type="ARBA" id="ARBA00008919"/>
    </source>
</evidence>
<protein>
    <recommendedName>
        <fullName evidence="11">Fucosyltransferase</fullName>
        <ecNumber evidence="11">2.4.1.-</ecNumber>
    </recommendedName>
</protein>
<evidence type="ECO:0000256" key="7">
    <source>
        <dbReference type="ARBA" id="ARBA00022989"/>
    </source>
</evidence>
<organism evidence="13 14">
    <name type="scientific">Strongylocentrotus purpuratus</name>
    <name type="common">Purple sea urchin</name>
    <dbReference type="NCBI Taxonomy" id="7668"/>
    <lineage>
        <taxon>Eukaryota</taxon>
        <taxon>Metazoa</taxon>
        <taxon>Echinodermata</taxon>
        <taxon>Eleutherozoa</taxon>
        <taxon>Echinozoa</taxon>
        <taxon>Echinoidea</taxon>
        <taxon>Euechinoidea</taxon>
        <taxon>Echinacea</taxon>
        <taxon>Camarodonta</taxon>
        <taxon>Echinidea</taxon>
        <taxon>Strongylocentrotidae</taxon>
        <taxon>Strongylocentrotus</taxon>
    </lineage>
</organism>
<dbReference type="InParanoid" id="A0A7M7GJ27"/>
<dbReference type="InterPro" id="IPR001503">
    <property type="entry name" value="Glyco_trans_10"/>
</dbReference>
<evidence type="ECO:0000313" key="14">
    <source>
        <dbReference type="Proteomes" id="UP000007110"/>
    </source>
</evidence>
<dbReference type="PANTHER" id="PTHR11929">
    <property type="entry name" value="ALPHA- 1,3 -FUCOSYLTRANSFERASE"/>
    <property type="match status" value="1"/>
</dbReference>
<dbReference type="EC" id="2.4.1.-" evidence="11"/>
<dbReference type="Gene3D" id="3.40.50.11660">
    <property type="entry name" value="Glycosyl transferase family 10, C-terminal domain"/>
    <property type="match status" value="1"/>
</dbReference>
<keyword evidence="14" id="KW-1185">Reference proteome</keyword>
<keyword evidence="4 11" id="KW-0808">Transferase</keyword>
<dbReference type="OrthoDB" id="427096at2759"/>
<evidence type="ECO:0000313" key="13">
    <source>
        <dbReference type="EnsemblMetazoa" id="XP_003730965"/>
    </source>
</evidence>
<dbReference type="RefSeq" id="XP_003730965.1">
    <property type="nucleotide sequence ID" value="XM_003730917.3"/>
</dbReference>
<dbReference type="InterPro" id="IPR055270">
    <property type="entry name" value="Glyco_tran_10_C"/>
</dbReference>
<evidence type="ECO:0000256" key="1">
    <source>
        <dbReference type="ARBA" id="ARBA00004922"/>
    </source>
</evidence>
<dbReference type="GO" id="GO:0046920">
    <property type="term" value="F:alpha-(1-&gt;3)-fucosyltransferase activity"/>
    <property type="evidence" value="ECO:0000318"/>
    <property type="project" value="GO_Central"/>
</dbReference>
<evidence type="ECO:0000256" key="9">
    <source>
        <dbReference type="ARBA" id="ARBA00023180"/>
    </source>
</evidence>
<reference evidence="14" key="1">
    <citation type="submission" date="2015-02" db="EMBL/GenBank/DDBJ databases">
        <title>Genome sequencing for Strongylocentrotus purpuratus.</title>
        <authorList>
            <person name="Murali S."/>
            <person name="Liu Y."/>
            <person name="Vee V."/>
            <person name="English A."/>
            <person name="Wang M."/>
            <person name="Skinner E."/>
            <person name="Han Y."/>
            <person name="Muzny D.M."/>
            <person name="Worley K.C."/>
            <person name="Gibbs R.A."/>
        </authorList>
    </citation>
    <scope>NUCLEOTIDE SEQUENCE</scope>
</reference>
<name>A0A7M7GJ27_STRPU</name>
<dbReference type="EnsemblMetazoa" id="XM_003730917">
    <property type="protein sequence ID" value="XP_003730965"/>
    <property type="gene ID" value="LOC100890376"/>
</dbReference>
<comment type="similarity">
    <text evidence="2 11">Belongs to the glycosyltransferase 10 family.</text>
</comment>
<evidence type="ECO:0000256" key="11">
    <source>
        <dbReference type="RuleBase" id="RU003832"/>
    </source>
</evidence>
<dbReference type="AlphaFoldDB" id="A0A7M7GJ27"/>
<dbReference type="GO" id="GO:0032580">
    <property type="term" value="C:Golgi cisterna membrane"/>
    <property type="evidence" value="ECO:0007669"/>
    <property type="project" value="UniProtKB-SubCell"/>
</dbReference>
<keyword evidence="5 11" id="KW-0812">Transmembrane</keyword>
<comment type="subcellular location">
    <subcellularLocation>
        <location evidence="10">Endomembrane system</location>
        <topology evidence="10">Single-pass type II membrane protein</topology>
    </subcellularLocation>
    <subcellularLocation>
        <location evidence="11">Golgi apparatus</location>
        <location evidence="11">Golgi stack membrane</location>
        <topology evidence="11">Single-pass type II membrane protein</topology>
    </subcellularLocation>
</comment>
<keyword evidence="6" id="KW-0735">Signal-anchor</keyword>
<evidence type="ECO:0000256" key="3">
    <source>
        <dbReference type="ARBA" id="ARBA00022676"/>
    </source>
</evidence>
<keyword evidence="9" id="KW-0325">Glycoprotein</keyword>